<keyword evidence="3" id="KW-0067">ATP-binding</keyword>
<dbReference type="RefSeq" id="XP_060412408.1">
    <property type="nucleotide sequence ID" value="XM_060552038.1"/>
</dbReference>
<name>A0AAD8V309_9PEZI</name>
<dbReference type="InterPro" id="IPR043129">
    <property type="entry name" value="ATPase_NBD"/>
</dbReference>
<dbReference type="InterPro" id="IPR029047">
    <property type="entry name" value="HSP70_peptide-bd_sf"/>
</dbReference>
<dbReference type="InterPro" id="IPR013126">
    <property type="entry name" value="Hsp_70_fam"/>
</dbReference>
<organism evidence="4 5">
    <name type="scientific">Colletotrichum navitas</name>
    <dbReference type="NCBI Taxonomy" id="681940"/>
    <lineage>
        <taxon>Eukaryota</taxon>
        <taxon>Fungi</taxon>
        <taxon>Dikarya</taxon>
        <taxon>Ascomycota</taxon>
        <taxon>Pezizomycotina</taxon>
        <taxon>Sordariomycetes</taxon>
        <taxon>Hypocreomycetidae</taxon>
        <taxon>Glomerellales</taxon>
        <taxon>Glomerellaceae</taxon>
        <taxon>Colletotrichum</taxon>
        <taxon>Colletotrichum graminicola species complex</taxon>
    </lineage>
</organism>
<dbReference type="AlphaFoldDB" id="A0AAD8V309"/>
<evidence type="ECO:0000256" key="1">
    <source>
        <dbReference type="ARBA" id="ARBA00007381"/>
    </source>
</evidence>
<keyword evidence="5" id="KW-1185">Reference proteome</keyword>
<dbReference type="SUPFAM" id="SSF100920">
    <property type="entry name" value="Heat shock protein 70kD (HSP70), peptide-binding domain"/>
    <property type="match status" value="1"/>
</dbReference>
<dbReference type="GeneID" id="85436278"/>
<gene>
    <name evidence="4" type="ORF">LY79DRAFT_273036</name>
</gene>
<dbReference type="Gene3D" id="3.30.420.40">
    <property type="match status" value="4"/>
</dbReference>
<dbReference type="GO" id="GO:0140662">
    <property type="term" value="F:ATP-dependent protein folding chaperone"/>
    <property type="evidence" value="ECO:0007669"/>
    <property type="project" value="InterPro"/>
</dbReference>
<dbReference type="Pfam" id="PF00012">
    <property type="entry name" value="HSP70"/>
    <property type="match status" value="2"/>
</dbReference>
<dbReference type="PANTHER" id="PTHR19375">
    <property type="entry name" value="HEAT SHOCK PROTEIN 70KDA"/>
    <property type="match status" value="1"/>
</dbReference>
<dbReference type="EMBL" id="JAHLJV010000045">
    <property type="protein sequence ID" value="KAK1585382.1"/>
    <property type="molecule type" value="Genomic_DNA"/>
</dbReference>
<proteinExistence type="inferred from homology"/>
<keyword evidence="2" id="KW-0547">Nucleotide-binding</keyword>
<evidence type="ECO:0000313" key="4">
    <source>
        <dbReference type="EMBL" id="KAK1585382.1"/>
    </source>
</evidence>
<dbReference type="GO" id="GO:0005524">
    <property type="term" value="F:ATP binding"/>
    <property type="evidence" value="ECO:0007669"/>
    <property type="project" value="UniProtKB-KW"/>
</dbReference>
<protein>
    <submittedName>
        <fullName evidence="4">Hsp70 protein-domain-containing protein</fullName>
    </submittedName>
</protein>
<comment type="similarity">
    <text evidence="1">Belongs to the heat shock protein 70 family.</text>
</comment>
<sequence length="436" mass="47941">MVCEITEPDYFMHAVIKNPCSSDGPNVDLSEGYMSRETLSEIFRKLKGTAEAWTQQAFGAVVVAVPAHYSENYRSIVKNAGESVGLEVLRMINTYAAVGLGYGIEKLEDESGHVVFYQLGRAHFEVSVAEVDMGVFDHLTTVSDHELGKEIGKIVEGKRSTGSYRFGPVKIGLFEQTLEYVDRAIQKANLSRTDVVRLVVTGEYTRNLQVRSVIESLFEGKRAVGWGDRKDSDLVPGTLDHDESATYGAAVIAEILAGHERYEDVLGNFSLQARSLSVETIGGGSLRAFQRWTILPASRILNLTTTVNGKSTVIISVFQGEIPEVRKNDEVVVLRLDCISPAPRGTPNITLLLEAYPDEVGNIMLNATVHLVGGNGSCYDSALAVLHNFYDANSITSDDLELEAAFVFDRIGHEFLGSCVNGQDMLEQHYVTKKEY</sequence>
<accession>A0AAD8V309</accession>
<dbReference type="Proteomes" id="UP001230504">
    <property type="component" value="Unassembled WGS sequence"/>
</dbReference>
<dbReference type="SUPFAM" id="SSF53067">
    <property type="entry name" value="Actin-like ATPase domain"/>
    <property type="match status" value="2"/>
</dbReference>
<evidence type="ECO:0000313" key="5">
    <source>
        <dbReference type="Proteomes" id="UP001230504"/>
    </source>
</evidence>
<evidence type="ECO:0000256" key="3">
    <source>
        <dbReference type="ARBA" id="ARBA00022840"/>
    </source>
</evidence>
<comment type="caution">
    <text evidence="4">The sequence shown here is derived from an EMBL/GenBank/DDBJ whole genome shotgun (WGS) entry which is preliminary data.</text>
</comment>
<dbReference type="FunFam" id="3.30.420.40:FF:000028">
    <property type="entry name" value="heat shock 70 kDa protein-like"/>
    <property type="match status" value="1"/>
</dbReference>
<dbReference type="Gene3D" id="2.60.34.10">
    <property type="entry name" value="Substrate Binding Domain Of DNAk, Chain A, domain 1"/>
    <property type="match status" value="1"/>
</dbReference>
<reference evidence="4" key="1">
    <citation type="submission" date="2021-06" db="EMBL/GenBank/DDBJ databases">
        <title>Comparative genomics, transcriptomics and evolutionary studies reveal genomic signatures of adaptation to plant cell wall in hemibiotrophic fungi.</title>
        <authorList>
            <consortium name="DOE Joint Genome Institute"/>
            <person name="Baroncelli R."/>
            <person name="Diaz J.F."/>
            <person name="Benocci T."/>
            <person name="Peng M."/>
            <person name="Battaglia E."/>
            <person name="Haridas S."/>
            <person name="Andreopoulos W."/>
            <person name="Labutti K."/>
            <person name="Pangilinan J."/>
            <person name="Floch G.L."/>
            <person name="Makela M.R."/>
            <person name="Henrissat B."/>
            <person name="Grigoriev I.V."/>
            <person name="Crouch J.A."/>
            <person name="De Vries R.P."/>
            <person name="Sukno S.A."/>
            <person name="Thon M.R."/>
        </authorList>
    </citation>
    <scope>NUCLEOTIDE SEQUENCE</scope>
    <source>
        <strain evidence="4">CBS 125086</strain>
    </source>
</reference>
<evidence type="ECO:0000256" key="2">
    <source>
        <dbReference type="ARBA" id="ARBA00022741"/>
    </source>
</evidence>